<evidence type="ECO:0000313" key="4">
    <source>
        <dbReference type="Proteomes" id="UP001208656"/>
    </source>
</evidence>
<dbReference type="Pfam" id="PF07728">
    <property type="entry name" value="AAA_5"/>
    <property type="match status" value="1"/>
</dbReference>
<dbReference type="InterPro" id="IPR011704">
    <property type="entry name" value="ATPase_dyneun-rel_AAA"/>
</dbReference>
<dbReference type="Proteomes" id="UP001208656">
    <property type="component" value="Unassembled WGS sequence"/>
</dbReference>
<dbReference type="SMART" id="SM00382">
    <property type="entry name" value="AAA"/>
    <property type="match status" value="1"/>
</dbReference>
<dbReference type="Gene3D" id="3.40.50.300">
    <property type="entry name" value="P-loop containing nucleotide triphosphate hydrolases"/>
    <property type="match status" value="2"/>
</dbReference>
<keyword evidence="4" id="KW-1185">Reference proteome</keyword>
<name>A0ABT2WJC1_9BACI</name>
<evidence type="ECO:0000259" key="2">
    <source>
        <dbReference type="SMART" id="SM00382"/>
    </source>
</evidence>
<proteinExistence type="predicted"/>
<protein>
    <submittedName>
        <fullName evidence="3">AAA family ATPase</fullName>
    </submittedName>
</protein>
<keyword evidence="1" id="KW-0175">Coiled coil</keyword>
<dbReference type="SUPFAM" id="SSF52540">
    <property type="entry name" value="P-loop containing nucleoside triphosphate hydrolases"/>
    <property type="match status" value="1"/>
</dbReference>
<organism evidence="3 4">
    <name type="scientific">Pallidibacillus thermolactis</name>
    <dbReference type="NCBI Taxonomy" id="251051"/>
    <lineage>
        <taxon>Bacteria</taxon>
        <taxon>Bacillati</taxon>
        <taxon>Bacillota</taxon>
        <taxon>Bacilli</taxon>
        <taxon>Bacillales</taxon>
        <taxon>Bacillaceae</taxon>
        <taxon>Pallidibacillus</taxon>
    </lineage>
</organism>
<dbReference type="InterPro" id="IPR052934">
    <property type="entry name" value="Methyl-DNA_Rec/Restrict_Enz"/>
</dbReference>
<comment type="caution">
    <text evidence="3">The sequence shown here is derived from an EMBL/GenBank/DDBJ whole genome shotgun (WGS) entry which is preliminary data.</text>
</comment>
<feature type="coiled-coil region" evidence="1">
    <location>
        <begin position="599"/>
        <end position="626"/>
    </location>
</feature>
<dbReference type="PANTHER" id="PTHR37291:SF1">
    <property type="entry name" value="TYPE IV METHYL-DIRECTED RESTRICTION ENZYME ECOKMCRB SUBUNIT"/>
    <property type="match status" value="1"/>
</dbReference>
<dbReference type="PANTHER" id="PTHR37291">
    <property type="entry name" value="5-METHYLCYTOSINE-SPECIFIC RESTRICTION ENZYME B"/>
    <property type="match status" value="1"/>
</dbReference>
<evidence type="ECO:0000256" key="1">
    <source>
        <dbReference type="SAM" id="Coils"/>
    </source>
</evidence>
<feature type="domain" description="AAA+ ATPase" evidence="2">
    <location>
        <begin position="282"/>
        <end position="595"/>
    </location>
</feature>
<reference evidence="3 4" key="1">
    <citation type="submission" date="2022-10" db="EMBL/GenBank/DDBJ databases">
        <title>Description of Fervidibacillus gen. nov. in the family Fervidibacillaceae fam. nov. with two species, Fervidibacillus albus sp. nov., and Fervidibacillus halotolerans sp. nov., isolated from tidal flat sediments.</title>
        <authorList>
            <person name="Kwon K.K."/>
            <person name="Yang S.-H."/>
        </authorList>
    </citation>
    <scope>NUCLEOTIDE SEQUENCE [LARGE SCALE GENOMIC DNA]</scope>
    <source>
        <strain evidence="3 4">DSM 23332</strain>
    </source>
</reference>
<dbReference type="InterPro" id="IPR027417">
    <property type="entry name" value="P-loop_NTPase"/>
</dbReference>
<sequence length="684" mass="80217">MAIPKNISKEDIFKAIQYIDENGVPNQNKSKKYELVDESGKTYPVKYVIAVANHLVNHVDISTEEFHAEEAKKFLEKLDFIVETKQEKFKLTISANEVTSTDDRFTMDNLALDDHYKPLDVYFINASGAKVRRKYNKGERRNSNQTLPRLAFQVFEQQIAALPMEEKEQFPICQYTPNTEIIRGIFPSIEEFKRFRNSIEYLVYRNDDGQQFVIYSRNIFSTILFVQECLKRFGNEGDQFVLIYREKDKKEETVQTENKNVDIERLQETSGYRNPYSHYLIESKNIILHGAPGTGKTHLAKEIAADIISDGYFDDFSLLSDEQKKQIEFVQFHPNYDYSDFVEGLRPRINDDGSVGFELKDGIFKRFIARAKKNFEDSQKTQEQREKEATVESMMLDYFSNIELGVDELETARGTKFYITEIDDKHIHISIPENKISNKLRLSISELKAMLDSKQTFTQVKDVTNFFGKLNPTQHFSYLLAIYKDIKLNKKPITNPMAKPDKLKPYIFIIDEINRGEISKIFGELFYSIDPGYRGRTGEVSTQYANMHDNPEERFYIPENVYIIGTMNDIDRSVDSFDFAMRRRFRFIEIKADDRLEMLDELGEVKEEAIRRMTALNNEISNVEELNQHYHIGASYFLKLKYLTFNQLWTDYLEPLLREYVRGMYDEDEIMNRFAKAYGYPGDY</sequence>
<evidence type="ECO:0000313" key="3">
    <source>
        <dbReference type="EMBL" id="MCU9595795.1"/>
    </source>
</evidence>
<gene>
    <name evidence="3" type="ORF">OEV82_15405</name>
</gene>
<accession>A0ABT2WJC1</accession>
<dbReference type="RefSeq" id="WP_263062364.1">
    <property type="nucleotide sequence ID" value="NZ_JAOUSE010000077.1"/>
</dbReference>
<dbReference type="InterPro" id="IPR003593">
    <property type="entry name" value="AAA+_ATPase"/>
</dbReference>
<dbReference type="EMBL" id="JAOUSE010000077">
    <property type="protein sequence ID" value="MCU9595795.1"/>
    <property type="molecule type" value="Genomic_DNA"/>
</dbReference>